<evidence type="ECO:0000313" key="3">
    <source>
        <dbReference type="EMBL" id="KAF7824537.1"/>
    </source>
</evidence>
<evidence type="ECO:0000256" key="2">
    <source>
        <dbReference type="ARBA" id="ARBA00023315"/>
    </source>
</evidence>
<dbReference type="Gene3D" id="3.30.559.10">
    <property type="entry name" value="Chloramphenicol acetyltransferase-like domain"/>
    <property type="match status" value="2"/>
</dbReference>
<proteinExistence type="predicted"/>
<dbReference type="PANTHER" id="PTHR31625">
    <property type="match status" value="1"/>
</dbReference>
<accession>A0A834TN44</accession>
<dbReference type="OrthoDB" id="1862401at2759"/>
<organism evidence="3 4">
    <name type="scientific">Senna tora</name>
    <dbReference type="NCBI Taxonomy" id="362788"/>
    <lineage>
        <taxon>Eukaryota</taxon>
        <taxon>Viridiplantae</taxon>
        <taxon>Streptophyta</taxon>
        <taxon>Embryophyta</taxon>
        <taxon>Tracheophyta</taxon>
        <taxon>Spermatophyta</taxon>
        <taxon>Magnoliopsida</taxon>
        <taxon>eudicotyledons</taxon>
        <taxon>Gunneridae</taxon>
        <taxon>Pentapetalae</taxon>
        <taxon>rosids</taxon>
        <taxon>fabids</taxon>
        <taxon>Fabales</taxon>
        <taxon>Fabaceae</taxon>
        <taxon>Caesalpinioideae</taxon>
        <taxon>Cassia clade</taxon>
        <taxon>Senna</taxon>
    </lineage>
</organism>
<sequence>MLEETKMTVINVTMDVLGAKSYRVEGGEGVLDSPLKTINSSRPSLQEIPVIKQRRKVLEQCEISPPPHSNPPTSLIPLTFLDLPWLFFSQSQPLFFYDFPFPISHFTNSTLPNLKHSLSLTLQHYFTFAANLVVSSSDDDEEDRDKPHIVCAEEEDSVSLVVAESTGDFDQFCSDGARDANWFHPLVPRLASKSSGEIPLLAIQITVFPSAGISIGLAYHNVLADERTFNNFIKTWAAYCSSGSSSSLESLPIYDRGVIVDENGLEEIFLREWRERKVSQEEVVIGIDDKKVETSGDMVRATFLVDPTAMEKIRGFIIATCEKQNQPLPVHLSPYVLACAFLWVCLLKTHQIITNESQYHASPDRACFGFIAGGITRMPFPVPTNYLGNCVGFGRAIAEREELLGEDGIVVAARALGSTIKKLDKEVLSGVEKWVSDWDEINGSDLHVVVTWSPKLDLYETDFGWGEPRKIEEISIDRSKAISVIESRDVGGGMEMGLALPKTKMDAFTMFFTNGLNLMALS</sequence>
<keyword evidence="2 3" id="KW-0012">Acyltransferase</keyword>
<evidence type="ECO:0000313" key="4">
    <source>
        <dbReference type="Proteomes" id="UP000634136"/>
    </source>
</evidence>
<keyword evidence="1 3" id="KW-0808">Transferase</keyword>
<protein>
    <submittedName>
        <fullName evidence="3">Anthocyanin 5-aromatic acyltransferase-like</fullName>
    </submittedName>
</protein>
<dbReference type="InterPro" id="IPR023213">
    <property type="entry name" value="CAT-like_dom_sf"/>
</dbReference>
<gene>
    <name evidence="3" type="ORF">G2W53_022681</name>
</gene>
<dbReference type="Proteomes" id="UP000634136">
    <property type="component" value="Unassembled WGS sequence"/>
</dbReference>
<evidence type="ECO:0000256" key="1">
    <source>
        <dbReference type="ARBA" id="ARBA00022679"/>
    </source>
</evidence>
<keyword evidence="4" id="KW-1185">Reference proteome</keyword>
<dbReference type="Pfam" id="PF02458">
    <property type="entry name" value="Transferase"/>
    <property type="match status" value="1"/>
</dbReference>
<dbReference type="EMBL" id="JAAIUW010000007">
    <property type="protein sequence ID" value="KAF7824537.1"/>
    <property type="molecule type" value="Genomic_DNA"/>
</dbReference>
<name>A0A834TN44_9FABA</name>
<reference evidence="3" key="1">
    <citation type="submission" date="2020-09" db="EMBL/GenBank/DDBJ databases">
        <title>Genome-Enabled Discovery of Anthraquinone Biosynthesis in Senna tora.</title>
        <authorList>
            <person name="Kang S.-H."/>
            <person name="Pandey R.P."/>
            <person name="Lee C.-M."/>
            <person name="Sim J.-S."/>
            <person name="Jeong J.-T."/>
            <person name="Choi B.-S."/>
            <person name="Jung M."/>
            <person name="Ginzburg D."/>
            <person name="Zhao K."/>
            <person name="Won S.Y."/>
            <person name="Oh T.-J."/>
            <person name="Yu Y."/>
            <person name="Kim N.-H."/>
            <person name="Lee O.R."/>
            <person name="Lee T.-H."/>
            <person name="Bashyal P."/>
            <person name="Kim T.-S."/>
            <person name="Lee W.-H."/>
            <person name="Kawkins C."/>
            <person name="Kim C.-K."/>
            <person name="Kim J.S."/>
            <person name="Ahn B.O."/>
            <person name="Rhee S.Y."/>
            <person name="Sohng J.K."/>
        </authorList>
    </citation>
    <scope>NUCLEOTIDE SEQUENCE</scope>
    <source>
        <tissue evidence="3">Leaf</tissue>
    </source>
</reference>
<comment type="caution">
    <text evidence="3">The sequence shown here is derived from an EMBL/GenBank/DDBJ whole genome shotgun (WGS) entry which is preliminary data.</text>
</comment>
<dbReference type="AlphaFoldDB" id="A0A834TN44"/>
<dbReference type="InterPro" id="IPR051504">
    <property type="entry name" value="Plant_metabolite_acyltrans"/>
</dbReference>
<dbReference type="GO" id="GO:0016747">
    <property type="term" value="F:acyltransferase activity, transferring groups other than amino-acyl groups"/>
    <property type="evidence" value="ECO:0007669"/>
    <property type="project" value="UniProtKB-ARBA"/>
</dbReference>